<keyword evidence="4" id="KW-1003">Cell membrane</keyword>
<keyword evidence="7" id="KW-0808">Transferase</keyword>
<evidence type="ECO:0000256" key="9">
    <source>
        <dbReference type="ARBA" id="ARBA00022741"/>
    </source>
</evidence>
<dbReference type="InterPro" id="IPR003661">
    <property type="entry name" value="HisK_dim/P_dom"/>
</dbReference>
<evidence type="ECO:0000256" key="1">
    <source>
        <dbReference type="ARBA" id="ARBA00000085"/>
    </source>
</evidence>
<dbReference type="InterPro" id="IPR005467">
    <property type="entry name" value="His_kinase_dom"/>
</dbReference>
<dbReference type="InterPro" id="IPR004358">
    <property type="entry name" value="Sig_transdc_His_kin-like_C"/>
</dbReference>
<dbReference type="SUPFAM" id="SSF55874">
    <property type="entry name" value="ATPase domain of HSP90 chaperone/DNA topoisomerase II/histidine kinase"/>
    <property type="match status" value="1"/>
</dbReference>
<evidence type="ECO:0000256" key="14">
    <source>
        <dbReference type="ARBA" id="ARBA00023136"/>
    </source>
</evidence>
<dbReference type="CDD" id="cd00082">
    <property type="entry name" value="HisKA"/>
    <property type="match status" value="1"/>
</dbReference>
<evidence type="ECO:0000256" key="12">
    <source>
        <dbReference type="ARBA" id="ARBA00022989"/>
    </source>
</evidence>
<evidence type="ECO:0000256" key="4">
    <source>
        <dbReference type="ARBA" id="ARBA00022475"/>
    </source>
</evidence>
<dbReference type="Pfam" id="PF00512">
    <property type="entry name" value="HisKA"/>
    <property type="match status" value="1"/>
</dbReference>
<evidence type="ECO:0000256" key="8">
    <source>
        <dbReference type="ARBA" id="ARBA00022692"/>
    </source>
</evidence>
<dbReference type="Gene3D" id="3.30.565.10">
    <property type="entry name" value="Histidine kinase-like ATPase, C-terminal domain"/>
    <property type="match status" value="1"/>
</dbReference>
<keyword evidence="16" id="KW-0175">Coiled coil</keyword>
<keyword evidence="12" id="KW-1133">Transmembrane helix</keyword>
<evidence type="ECO:0000256" key="11">
    <source>
        <dbReference type="ARBA" id="ARBA00022840"/>
    </source>
</evidence>
<gene>
    <name evidence="18" type="ORF">DZC73_21655</name>
</gene>
<dbReference type="SUPFAM" id="SSF103190">
    <property type="entry name" value="Sensory domain-like"/>
    <property type="match status" value="1"/>
</dbReference>
<comment type="subcellular location">
    <subcellularLocation>
        <location evidence="2">Cell inner membrane</location>
        <topology evidence="2">Multi-pass membrane protein</topology>
    </subcellularLocation>
</comment>
<keyword evidence="14" id="KW-0472">Membrane</keyword>
<reference evidence="18 19" key="2">
    <citation type="submission" date="2018-12" db="EMBL/GenBank/DDBJ databases">
        <title>Rhizobacter gummiphilus sp. nov., a rubber-degrading bacterium isolated from the soil of a botanical garden in Japan.</title>
        <authorList>
            <person name="Shunsuke S.S."/>
        </authorList>
    </citation>
    <scope>NUCLEOTIDE SEQUENCE [LARGE SCALE GENOMIC DNA]</scope>
    <source>
        <strain evidence="18 19">S-16</strain>
    </source>
</reference>
<dbReference type="SMART" id="SM00387">
    <property type="entry name" value="HATPase_c"/>
    <property type="match status" value="1"/>
</dbReference>
<dbReference type="InterPro" id="IPR029151">
    <property type="entry name" value="Sensor-like_sf"/>
</dbReference>
<evidence type="ECO:0000256" key="15">
    <source>
        <dbReference type="ARBA" id="ARBA00073143"/>
    </source>
</evidence>
<dbReference type="PROSITE" id="PS50109">
    <property type="entry name" value="HIS_KIN"/>
    <property type="match status" value="1"/>
</dbReference>
<comment type="catalytic activity">
    <reaction evidence="1">
        <text>ATP + protein L-histidine = ADP + protein N-phospho-L-histidine.</text>
        <dbReference type="EC" id="2.7.13.3"/>
    </reaction>
</comment>
<dbReference type="EMBL" id="QUSW01000006">
    <property type="protein sequence ID" value="RQP22888.1"/>
    <property type="molecule type" value="Genomic_DNA"/>
</dbReference>
<dbReference type="InterPro" id="IPR003594">
    <property type="entry name" value="HATPase_dom"/>
</dbReference>
<proteinExistence type="predicted"/>
<comment type="caution">
    <text evidence="18">The sequence shown here is derived from an EMBL/GenBank/DDBJ whole genome shotgun (WGS) entry which is preliminary data.</text>
</comment>
<evidence type="ECO:0000256" key="5">
    <source>
        <dbReference type="ARBA" id="ARBA00022519"/>
    </source>
</evidence>
<accession>A0A3N7HL93</accession>
<keyword evidence="6" id="KW-0597">Phosphoprotein</keyword>
<dbReference type="Pfam" id="PF02518">
    <property type="entry name" value="HATPase_c"/>
    <property type="match status" value="1"/>
</dbReference>
<keyword evidence="8" id="KW-0812">Transmembrane</keyword>
<dbReference type="InterPro" id="IPR036890">
    <property type="entry name" value="HATPase_C_sf"/>
</dbReference>
<evidence type="ECO:0000313" key="18">
    <source>
        <dbReference type="EMBL" id="RQP22888.1"/>
    </source>
</evidence>
<keyword evidence="19" id="KW-1185">Reference proteome</keyword>
<evidence type="ECO:0000256" key="6">
    <source>
        <dbReference type="ARBA" id="ARBA00022553"/>
    </source>
</evidence>
<dbReference type="Gene3D" id="6.10.250.3020">
    <property type="match status" value="1"/>
</dbReference>
<dbReference type="InterPro" id="IPR036097">
    <property type="entry name" value="HisK_dim/P_sf"/>
</dbReference>
<sequence length="605" mass="65831">MLLAIAATASWAAYLWSERNGYERLDDTAARQLDLYAALLENELGKQAYLPALIELDHDIEGLFAAPSRAGARDAANRKLAKVAVSSGALATFVTDDTGLVLAASDWYWPDSMVGKNVSKRPYFVDAMNGNEASLFAPNLERGASEYCFARPVTRGRRIVAVIVACSGLEPMEATWSASAFRADSEKPLVVDENGVVIISSVPEWKFRTMSPLAGRDRDRLMQSGLYPKRAGEPLGIKLERELPHGARLVSLRRTPDEPAGSKVVHERPVARFGWRLLILSDADEVWRSARYAAWGAGALTAAAGLLLAYMLQRRRVIAQKLATRAALQRANDELERKVEERTAQLQTTNVELLHEVAERRHAEDVLRQAQEKLVQAGKLALLGQMSAGISHEIGQPLTALRALSENARLLLERGLTNDVAENLASISDVAERMGRINAQLKSFARKAPGEHSRVSVSHAIANACLLLQARLKSEDVHVQVDASDALMAHCDGIRLEQVLVNLMVNAIDAMSAQADKRLSVAAQASNDRIVVRVTDNGPGIPAALRERLFEPFFTTKPVGEGLGLGLVISANIVVEFGGALRAVEAQQGAAFEFEVPQAQGEMHV</sequence>
<evidence type="ECO:0000256" key="2">
    <source>
        <dbReference type="ARBA" id="ARBA00004429"/>
    </source>
</evidence>
<evidence type="ECO:0000259" key="17">
    <source>
        <dbReference type="PROSITE" id="PS50109"/>
    </source>
</evidence>
<dbReference type="GO" id="GO:0005524">
    <property type="term" value="F:ATP binding"/>
    <property type="evidence" value="ECO:0007669"/>
    <property type="project" value="UniProtKB-KW"/>
</dbReference>
<dbReference type="SUPFAM" id="SSF47384">
    <property type="entry name" value="Homodimeric domain of signal transducing histidine kinase"/>
    <property type="match status" value="1"/>
</dbReference>
<dbReference type="GO" id="GO:0000155">
    <property type="term" value="F:phosphorelay sensor kinase activity"/>
    <property type="evidence" value="ECO:0007669"/>
    <property type="project" value="InterPro"/>
</dbReference>
<protein>
    <recommendedName>
        <fullName evidence="15">C4-dicarboxylate transport sensor protein DctB</fullName>
        <ecNumber evidence="3">2.7.13.3</ecNumber>
    </recommendedName>
</protein>
<dbReference type="PRINTS" id="PR00344">
    <property type="entry name" value="BCTRLSENSOR"/>
</dbReference>
<dbReference type="SMART" id="SM00388">
    <property type="entry name" value="HisKA"/>
    <property type="match status" value="1"/>
</dbReference>
<evidence type="ECO:0000256" key="16">
    <source>
        <dbReference type="SAM" id="Coils"/>
    </source>
</evidence>
<evidence type="ECO:0000313" key="19">
    <source>
        <dbReference type="Proteomes" id="UP000267464"/>
    </source>
</evidence>
<dbReference type="PANTHER" id="PTHR43065">
    <property type="entry name" value="SENSOR HISTIDINE KINASE"/>
    <property type="match status" value="1"/>
</dbReference>
<evidence type="ECO:0000256" key="7">
    <source>
        <dbReference type="ARBA" id="ARBA00022679"/>
    </source>
</evidence>
<dbReference type="Gene3D" id="3.30.450.20">
    <property type="entry name" value="PAS domain"/>
    <property type="match status" value="2"/>
</dbReference>
<dbReference type="PIRSF" id="PIRSF036431">
    <property type="entry name" value="STHK_DctB"/>
    <property type="match status" value="1"/>
</dbReference>
<dbReference type="AlphaFoldDB" id="A0A3N7HL93"/>
<dbReference type="InterPro" id="IPR017055">
    <property type="entry name" value="Sig_transdc_His_kinase_DctB"/>
</dbReference>
<dbReference type="Gene3D" id="1.10.287.130">
    <property type="match status" value="1"/>
</dbReference>
<feature type="domain" description="Histidine kinase" evidence="17">
    <location>
        <begin position="389"/>
        <end position="600"/>
    </location>
</feature>
<name>A0A3N7HL93_9BURK</name>
<keyword evidence="11" id="KW-0067">ATP-binding</keyword>
<reference evidence="18 19" key="1">
    <citation type="submission" date="2018-08" db="EMBL/GenBank/DDBJ databases">
        <authorList>
            <person name="Khan S.A."/>
            <person name="Jeon C.O."/>
            <person name="Chun B.H."/>
            <person name="Jeong S.E."/>
        </authorList>
    </citation>
    <scope>NUCLEOTIDE SEQUENCE [LARGE SCALE GENOMIC DNA]</scope>
    <source>
        <strain evidence="18 19">S-16</strain>
    </source>
</reference>
<dbReference type="EC" id="2.7.13.3" evidence="3"/>
<keyword evidence="10 18" id="KW-0418">Kinase</keyword>
<dbReference type="GO" id="GO:0005886">
    <property type="term" value="C:plasma membrane"/>
    <property type="evidence" value="ECO:0007669"/>
    <property type="project" value="UniProtKB-SubCell"/>
</dbReference>
<keyword evidence="9" id="KW-0547">Nucleotide-binding</keyword>
<keyword evidence="13" id="KW-0902">Two-component regulatory system</keyword>
<evidence type="ECO:0000256" key="3">
    <source>
        <dbReference type="ARBA" id="ARBA00012438"/>
    </source>
</evidence>
<evidence type="ECO:0000256" key="13">
    <source>
        <dbReference type="ARBA" id="ARBA00023012"/>
    </source>
</evidence>
<dbReference type="Proteomes" id="UP000267464">
    <property type="component" value="Unassembled WGS sequence"/>
</dbReference>
<feature type="coiled-coil region" evidence="16">
    <location>
        <begin position="318"/>
        <end position="352"/>
    </location>
</feature>
<dbReference type="FunFam" id="1.10.287.130:FF:000049">
    <property type="entry name" value="C4-dicarboxylate transport sensor protein DctB"/>
    <property type="match status" value="1"/>
</dbReference>
<evidence type="ECO:0000256" key="10">
    <source>
        <dbReference type="ARBA" id="ARBA00022777"/>
    </source>
</evidence>
<keyword evidence="5" id="KW-0997">Cell inner membrane</keyword>
<organism evidence="18 19">
    <name type="scientific">Piscinibacter terrae</name>
    <dbReference type="NCBI Taxonomy" id="2496871"/>
    <lineage>
        <taxon>Bacteria</taxon>
        <taxon>Pseudomonadati</taxon>
        <taxon>Pseudomonadota</taxon>
        <taxon>Betaproteobacteria</taxon>
        <taxon>Burkholderiales</taxon>
        <taxon>Sphaerotilaceae</taxon>
        <taxon>Piscinibacter</taxon>
    </lineage>
</organism>
<dbReference type="PANTHER" id="PTHR43065:SF46">
    <property type="entry name" value="C4-DICARBOXYLATE TRANSPORT SENSOR PROTEIN DCTB"/>
    <property type="match status" value="1"/>
</dbReference>